<gene>
    <name evidence="7" type="ORF">SAMN05421823_102344</name>
</gene>
<dbReference type="GO" id="GO:0010411">
    <property type="term" value="P:xyloglucan metabolic process"/>
    <property type="evidence" value="ECO:0007669"/>
    <property type="project" value="TreeGrafter"/>
</dbReference>
<keyword evidence="3" id="KW-0119">Carbohydrate metabolism</keyword>
<proteinExistence type="inferred from homology"/>
<name>A0A1G9ALX3_9BACT</name>
<dbReference type="Proteomes" id="UP000198510">
    <property type="component" value="Unassembled WGS sequence"/>
</dbReference>
<dbReference type="NCBIfam" id="TIGR04183">
    <property type="entry name" value="Por_Secre_tail"/>
    <property type="match status" value="1"/>
</dbReference>
<organism evidence="7 8">
    <name type="scientific">Catalinimonas alkaloidigena</name>
    <dbReference type="NCBI Taxonomy" id="1075417"/>
    <lineage>
        <taxon>Bacteria</taxon>
        <taxon>Pseudomonadati</taxon>
        <taxon>Bacteroidota</taxon>
        <taxon>Cytophagia</taxon>
        <taxon>Cytophagales</taxon>
        <taxon>Catalimonadaceae</taxon>
        <taxon>Catalinimonas</taxon>
    </lineage>
</organism>
<keyword evidence="8" id="KW-1185">Reference proteome</keyword>
<evidence type="ECO:0000256" key="3">
    <source>
        <dbReference type="ARBA" id="ARBA00023277"/>
    </source>
</evidence>
<dbReference type="RefSeq" id="WP_089679921.1">
    <property type="nucleotide sequence ID" value="NZ_FNFO01000002.1"/>
</dbReference>
<keyword evidence="4" id="KW-0326">Glycosidase</keyword>
<accession>A0A1G9ALX3</accession>
<keyword evidence="1" id="KW-0732">Signal</keyword>
<keyword evidence="2" id="KW-0378">Hydrolase</keyword>
<comment type="similarity">
    <text evidence="6">Belongs to the glycosyl hydrolase 74 family.</text>
</comment>
<evidence type="ECO:0000313" key="7">
    <source>
        <dbReference type="EMBL" id="SDK28243.1"/>
    </source>
</evidence>
<dbReference type="InterPro" id="IPR052025">
    <property type="entry name" value="Xyloglucanase_GH74"/>
</dbReference>
<dbReference type="STRING" id="1075417.SAMN05421823_102344"/>
<dbReference type="SUPFAM" id="SSF110296">
    <property type="entry name" value="Oligoxyloglucan reducing end-specific cellobiohydrolase"/>
    <property type="match status" value="2"/>
</dbReference>
<evidence type="ECO:0000256" key="5">
    <source>
        <dbReference type="ARBA" id="ARBA00023326"/>
    </source>
</evidence>
<evidence type="ECO:0000256" key="4">
    <source>
        <dbReference type="ARBA" id="ARBA00023295"/>
    </source>
</evidence>
<dbReference type="AlphaFoldDB" id="A0A1G9ALX3"/>
<dbReference type="InterPro" id="IPR026444">
    <property type="entry name" value="Secre_tail"/>
</dbReference>
<dbReference type="InterPro" id="IPR015943">
    <property type="entry name" value="WD40/YVTN_repeat-like_dom_sf"/>
</dbReference>
<sequence>MTPLRILFLLFGFFTVALPLQAQTYRWRNVVMGGGGFVPGIVFSPTEPGLVYARTDVGGAYRWDAAGRTWISITDHLSRNESNYTGVRSLALDPSDPDRVYLATGLYSQSWAGTGAILASTDRGTTWSHYPLSIKLGGNEDGRSTGECLQVDPSLNSRLLLGSSTDGLWKSEDYGASWAQVTSFPINSTPAGRNGISFVLFDTTGSTAGQATPTIYVGVLRTGASNLYQSLDGGVTWSAVPGQTTTLMPHQAVVDDQGNIYITYSNGPGPNNITSGDVRRYQAATNQWTSIRPDQGQQGGFAGISRHPNGTLLVSTIDRWWPGDEVFRSTDNGATWQPLVRNATWDYAGFAHAAESTPHWLGDVDINPFDADQAWFVTGYGVFHATNLTTTSGAVTWSFDNAGLEETVPLGLISPPSGPHLVVALGDIDGFRYETQLETSPAEGRLSPQYGTNTSIAFAEQQPAVMARTHYNANAHYGSYSTDGGASWQAFASAPLGTSGGGTIALSADGNTLVWSPAGAGFHYSTNRGSTWLPASGAASGMKPVADRVNGQKFYVYHALQGQVWRSTDGGKTFTQGATGLPSLYDWQLNDGALQAVFGQEDHLWLNHPSGLYRSTDGGQTFSPVTGVASAYALGFGKAAPGSDYPAIFMAGVVAGVYGFYRSDDQGTQWTRINDDAHQFGWVGLLAGDPRVYGRVYLGTGGRGVVYGEPAEATTSSERMRSHPVHLYPNPSADGSFSLRTDARSPIQRVQVLDLQGRLLWEHMLPALTSEAMIRTTLWSGFYLVRCFSSQGVSTQKLIVR</sequence>
<dbReference type="PANTHER" id="PTHR43739">
    <property type="entry name" value="XYLOGLUCANASE (EUROFUNG)"/>
    <property type="match status" value="1"/>
</dbReference>
<keyword evidence="5" id="KW-0624">Polysaccharide degradation</keyword>
<dbReference type="GO" id="GO:0000272">
    <property type="term" value="P:polysaccharide catabolic process"/>
    <property type="evidence" value="ECO:0007669"/>
    <property type="project" value="UniProtKB-KW"/>
</dbReference>
<dbReference type="Gene3D" id="2.130.10.10">
    <property type="entry name" value="YVTN repeat-like/Quinoprotein amine dehydrogenase"/>
    <property type="match status" value="2"/>
</dbReference>
<evidence type="ECO:0000256" key="2">
    <source>
        <dbReference type="ARBA" id="ARBA00022801"/>
    </source>
</evidence>
<dbReference type="CDD" id="cd15482">
    <property type="entry name" value="Sialidase_non-viral"/>
    <property type="match status" value="1"/>
</dbReference>
<protein>
    <submittedName>
        <fullName evidence="7">Por secretion system C-terminal sorting domain-containing protein</fullName>
    </submittedName>
</protein>
<dbReference type="GO" id="GO:0016798">
    <property type="term" value="F:hydrolase activity, acting on glycosyl bonds"/>
    <property type="evidence" value="ECO:0007669"/>
    <property type="project" value="UniProtKB-KW"/>
</dbReference>
<reference evidence="7 8" key="1">
    <citation type="submission" date="2016-10" db="EMBL/GenBank/DDBJ databases">
        <authorList>
            <person name="de Groot N.N."/>
        </authorList>
    </citation>
    <scope>NUCLEOTIDE SEQUENCE [LARGE SCALE GENOMIC DNA]</scope>
    <source>
        <strain evidence="7 8">DSM 25186</strain>
    </source>
</reference>
<dbReference type="PANTHER" id="PTHR43739:SF2">
    <property type="entry name" value="OLIGOXYLOGLUCAN-REDUCING END-SPECIFIC XYLOGLUCANASE-RELATED"/>
    <property type="match status" value="1"/>
</dbReference>
<evidence type="ECO:0000313" key="8">
    <source>
        <dbReference type="Proteomes" id="UP000198510"/>
    </source>
</evidence>
<dbReference type="OrthoDB" id="610388at2"/>
<evidence type="ECO:0000256" key="6">
    <source>
        <dbReference type="ARBA" id="ARBA00037986"/>
    </source>
</evidence>
<dbReference type="EMBL" id="FNFO01000002">
    <property type="protein sequence ID" value="SDK28243.1"/>
    <property type="molecule type" value="Genomic_DNA"/>
</dbReference>
<evidence type="ECO:0000256" key="1">
    <source>
        <dbReference type="ARBA" id="ARBA00022729"/>
    </source>
</evidence>